<feature type="transmembrane region" description="Helical" evidence="14">
    <location>
        <begin position="47"/>
        <end position="69"/>
    </location>
</feature>
<organism evidence="17 18">
    <name type="scientific">Candidatus Carbonibacillus altaicus</name>
    <dbReference type="NCBI Taxonomy" id="2163959"/>
    <lineage>
        <taxon>Bacteria</taxon>
        <taxon>Bacillati</taxon>
        <taxon>Bacillota</taxon>
        <taxon>Bacilli</taxon>
        <taxon>Bacillales</taxon>
        <taxon>Candidatus Carbonibacillus</taxon>
    </lineage>
</organism>
<evidence type="ECO:0000256" key="14">
    <source>
        <dbReference type="SAM" id="Phobius"/>
    </source>
</evidence>
<accession>A0A2R6Y5H6</accession>
<dbReference type="SUPFAM" id="SSF55874">
    <property type="entry name" value="ATPase domain of HSP90 chaperone/DNA topoisomerase II/histidine kinase"/>
    <property type="match status" value="1"/>
</dbReference>
<dbReference type="Proteomes" id="UP000244338">
    <property type="component" value="Unassembled WGS sequence"/>
</dbReference>
<gene>
    <name evidence="17" type="ORF">BSOLF_0438</name>
</gene>
<dbReference type="SUPFAM" id="SSF158472">
    <property type="entry name" value="HAMP domain-like"/>
    <property type="match status" value="1"/>
</dbReference>
<dbReference type="InterPro" id="IPR050736">
    <property type="entry name" value="Sensor_HK_Regulatory"/>
</dbReference>
<dbReference type="PANTHER" id="PTHR43711">
    <property type="entry name" value="TWO-COMPONENT HISTIDINE KINASE"/>
    <property type="match status" value="1"/>
</dbReference>
<keyword evidence="9 17" id="KW-0418">Kinase</keyword>
<dbReference type="InterPro" id="IPR003660">
    <property type="entry name" value="HAMP_dom"/>
</dbReference>
<dbReference type="CDD" id="cd06225">
    <property type="entry name" value="HAMP"/>
    <property type="match status" value="1"/>
</dbReference>
<dbReference type="SUPFAM" id="SSF47384">
    <property type="entry name" value="Homodimeric domain of signal transducing histidine kinase"/>
    <property type="match status" value="1"/>
</dbReference>
<dbReference type="Gene3D" id="1.10.287.130">
    <property type="match status" value="1"/>
</dbReference>
<protein>
    <recommendedName>
        <fullName evidence="13">Circadian input-output histidine kinase CikA</fullName>
        <ecNumber evidence="4">2.7.13.3</ecNumber>
    </recommendedName>
</protein>
<comment type="catalytic activity">
    <reaction evidence="1">
        <text>ATP + protein L-histidine = ADP + protein N-phospho-L-histidine.</text>
        <dbReference type="EC" id="2.7.13.3"/>
    </reaction>
</comment>
<evidence type="ECO:0000256" key="3">
    <source>
        <dbReference type="ARBA" id="ARBA00006402"/>
    </source>
</evidence>
<comment type="subcellular location">
    <subcellularLocation>
        <location evidence="2">Cell membrane</location>
        <topology evidence="2">Multi-pass membrane protein</topology>
    </subcellularLocation>
</comment>
<dbReference type="FunFam" id="3.30.565.10:FF:000010">
    <property type="entry name" value="Sensor histidine kinase RcsC"/>
    <property type="match status" value="1"/>
</dbReference>
<keyword evidence="14" id="KW-0812">Transmembrane</keyword>
<evidence type="ECO:0000256" key="9">
    <source>
        <dbReference type="ARBA" id="ARBA00022777"/>
    </source>
</evidence>
<dbReference type="GO" id="GO:0000155">
    <property type="term" value="F:phosphorelay sensor kinase activity"/>
    <property type="evidence" value="ECO:0007669"/>
    <property type="project" value="InterPro"/>
</dbReference>
<dbReference type="GO" id="GO:0005886">
    <property type="term" value="C:plasma membrane"/>
    <property type="evidence" value="ECO:0007669"/>
    <property type="project" value="UniProtKB-SubCell"/>
</dbReference>
<dbReference type="InterPro" id="IPR004358">
    <property type="entry name" value="Sig_transdc_His_kin-like_C"/>
</dbReference>
<dbReference type="Gene3D" id="3.30.565.10">
    <property type="entry name" value="Histidine kinase-like ATPase, C-terminal domain"/>
    <property type="match status" value="1"/>
</dbReference>
<dbReference type="PROSITE" id="PS50109">
    <property type="entry name" value="HIS_KIN"/>
    <property type="match status" value="1"/>
</dbReference>
<keyword evidence="5" id="KW-1003">Cell membrane</keyword>
<dbReference type="SMART" id="SM00304">
    <property type="entry name" value="HAMP"/>
    <property type="match status" value="1"/>
</dbReference>
<dbReference type="InterPro" id="IPR003661">
    <property type="entry name" value="HisK_dim/P_dom"/>
</dbReference>
<dbReference type="Pfam" id="PF02518">
    <property type="entry name" value="HATPase_c"/>
    <property type="match status" value="1"/>
</dbReference>
<reference evidence="18" key="1">
    <citation type="journal article" date="2018" name="Sci. Rep.">
        <title>Lignite coal burning seam in the remote Altai Mountains harbors a hydrogen-driven thermophilic microbial community.</title>
        <authorList>
            <person name="Kadnikov V.V."/>
            <person name="Mardanov A.V."/>
            <person name="Ivasenko D.A."/>
            <person name="Antsiferov D.V."/>
            <person name="Beletsky A.V."/>
            <person name="Karnachuk O.V."/>
            <person name="Ravin N.V."/>
        </authorList>
    </citation>
    <scope>NUCLEOTIDE SEQUENCE [LARGE SCALE GENOMIC DNA]</scope>
</reference>
<dbReference type="SMART" id="SM00387">
    <property type="entry name" value="HATPase_c"/>
    <property type="match status" value="1"/>
</dbReference>
<dbReference type="Pfam" id="PF00512">
    <property type="entry name" value="HisKA"/>
    <property type="match status" value="1"/>
</dbReference>
<dbReference type="Pfam" id="PF00672">
    <property type="entry name" value="HAMP"/>
    <property type="match status" value="1"/>
</dbReference>
<dbReference type="InterPro" id="IPR036890">
    <property type="entry name" value="HATPase_C_sf"/>
</dbReference>
<dbReference type="AlphaFoldDB" id="A0A2R6Y5H6"/>
<keyword evidence="6" id="KW-0597">Phosphoprotein</keyword>
<dbReference type="CDD" id="cd16922">
    <property type="entry name" value="HATPase_EvgS-ArcB-TorS-like"/>
    <property type="match status" value="1"/>
</dbReference>
<evidence type="ECO:0000256" key="4">
    <source>
        <dbReference type="ARBA" id="ARBA00012438"/>
    </source>
</evidence>
<comment type="similarity">
    <text evidence="3">In the N-terminal section; belongs to the phytochrome family.</text>
</comment>
<proteinExistence type="inferred from homology"/>
<keyword evidence="11" id="KW-0902">Two-component regulatory system</keyword>
<dbReference type="InterPro" id="IPR003594">
    <property type="entry name" value="HATPase_dom"/>
</dbReference>
<evidence type="ECO:0000256" key="10">
    <source>
        <dbReference type="ARBA" id="ARBA00022840"/>
    </source>
</evidence>
<evidence type="ECO:0000256" key="7">
    <source>
        <dbReference type="ARBA" id="ARBA00022679"/>
    </source>
</evidence>
<keyword evidence="12 14" id="KW-0472">Membrane</keyword>
<evidence type="ECO:0000313" key="18">
    <source>
        <dbReference type="Proteomes" id="UP000244338"/>
    </source>
</evidence>
<sequence>MKFKPEADLKFKRMQPLKSLKDKGLMGRKIFLNPGRIWLDLPLGQKLFLAFGSLVVVTILLTSFAFMAIQKMIDVNERLMNEEHLYRVELDFQNSVYQRIHDVTVYISTGEKRYLEMFQETAEKVKQLEEYLKEHTDGAERARLNAFFRIERQFEFTLFNRVIPVYELGNVDDAFLTLTTDGEALAYELITELSQFASAKEQAMAQLGEEARHESRRTLRLVIVLWVVETLYALFLGIVMFRSINRPVKLLKEAAQKYSEGSFEGQLALDRRDEFGTLAQTFDEMGRRLHALVEALKQANTYLIQESEKAREADRAKSDFLAMISHELRTPLNGIIGFSEVLKEGYFGPLTPKQRAYVQHILENGEHLLLLINDLLDLSKAEANKLTLHAEWVEVRPFFQQTLTVVMERAKKNALKLEILLNTTRSYHCFDPLRVRQIMNNLLSNAVKFTLPGGTVTVTVEDDVSGGLSVRVRDTGIGIPKEHQSRVFDPFVQAEGDLGRRYEGTGLGLTLTRRLVELHGGVIELKSEEGKGSEFRFTLPDGLCEKVQLPYQSASVRPSGKRCMRLRTCHVPREWSDAVRKTFKDMLHDGVKGGIEETRTISIDALARAVFVYGLTRPLSSEEKQKLERLFQKLAERGWTIIVMADLKLSLKERARLFKNVQKIIPYTSQALSEVVQDLLQQSPHDREASGRDEHGYQ</sequence>
<dbReference type="EC" id="2.7.13.3" evidence="4"/>
<evidence type="ECO:0000256" key="11">
    <source>
        <dbReference type="ARBA" id="ARBA00023012"/>
    </source>
</evidence>
<evidence type="ECO:0000256" key="12">
    <source>
        <dbReference type="ARBA" id="ARBA00023136"/>
    </source>
</evidence>
<dbReference type="InterPro" id="IPR036097">
    <property type="entry name" value="HisK_dim/P_sf"/>
</dbReference>
<comment type="caution">
    <text evidence="17">The sequence shown here is derived from an EMBL/GenBank/DDBJ whole genome shotgun (WGS) entry which is preliminary data.</text>
</comment>
<dbReference type="PANTHER" id="PTHR43711:SF31">
    <property type="entry name" value="HISTIDINE KINASE"/>
    <property type="match status" value="1"/>
</dbReference>
<dbReference type="FunFam" id="1.10.287.130:FF:000001">
    <property type="entry name" value="Two-component sensor histidine kinase"/>
    <property type="match status" value="1"/>
</dbReference>
<feature type="transmembrane region" description="Helical" evidence="14">
    <location>
        <begin position="221"/>
        <end position="241"/>
    </location>
</feature>
<evidence type="ECO:0000256" key="6">
    <source>
        <dbReference type="ARBA" id="ARBA00022553"/>
    </source>
</evidence>
<keyword evidence="10" id="KW-0067">ATP-binding</keyword>
<name>A0A2R6Y5H6_9BACL</name>
<evidence type="ECO:0000256" key="8">
    <source>
        <dbReference type="ARBA" id="ARBA00022741"/>
    </source>
</evidence>
<keyword evidence="7" id="KW-0808">Transferase</keyword>
<feature type="domain" description="HAMP" evidence="16">
    <location>
        <begin position="242"/>
        <end position="294"/>
    </location>
</feature>
<keyword evidence="14" id="KW-1133">Transmembrane helix</keyword>
<keyword evidence="8" id="KW-0547">Nucleotide-binding</keyword>
<evidence type="ECO:0000256" key="13">
    <source>
        <dbReference type="ARBA" id="ARBA00074306"/>
    </source>
</evidence>
<dbReference type="PRINTS" id="PR00344">
    <property type="entry name" value="BCTRLSENSOR"/>
</dbReference>
<evidence type="ECO:0000256" key="1">
    <source>
        <dbReference type="ARBA" id="ARBA00000085"/>
    </source>
</evidence>
<evidence type="ECO:0000259" key="15">
    <source>
        <dbReference type="PROSITE" id="PS50109"/>
    </source>
</evidence>
<dbReference type="PROSITE" id="PS50885">
    <property type="entry name" value="HAMP"/>
    <property type="match status" value="1"/>
</dbReference>
<feature type="domain" description="Histidine kinase" evidence="15">
    <location>
        <begin position="323"/>
        <end position="543"/>
    </location>
</feature>
<dbReference type="CDD" id="cd00082">
    <property type="entry name" value="HisKA"/>
    <property type="match status" value="1"/>
</dbReference>
<dbReference type="GO" id="GO:0005524">
    <property type="term" value="F:ATP binding"/>
    <property type="evidence" value="ECO:0007669"/>
    <property type="project" value="UniProtKB-KW"/>
</dbReference>
<evidence type="ECO:0000259" key="16">
    <source>
        <dbReference type="PROSITE" id="PS50885"/>
    </source>
</evidence>
<dbReference type="EMBL" id="PEBX01000001">
    <property type="protein sequence ID" value="PTQ57927.1"/>
    <property type="molecule type" value="Genomic_DNA"/>
</dbReference>
<dbReference type="Gene3D" id="6.10.340.10">
    <property type="match status" value="1"/>
</dbReference>
<evidence type="ECO:0000256" key="2">
    <source>
        <dbReference type="ARBA" id="ARBA00004651"/>
    </source>
</evidence>
<dbReference type="InterPro" id="IPR005467">
    <property type="entry name" value="His_kinase_dom"/>
</dbReference>
<evidence type="ECO:0000256" key="5">
    <source>
        <dbReference type="ARBA" id="ARBA00022475"/>
    </source>
</evidence>
<evidence type="ECO:0000313" key="17">
    <source>
        <dbReference type="EMBL" id="PTQ57927.1"/>
    </source>
</evidence>
<dbReference type="SMART" id="SM00388">
    <property type="entry name" value="HisKA"/>
    <property type="match status" value="1"/>
</dbReference>